<evidence type="ECO:0000313" key="4">
    <source>
        <dbReference type="EMBL" id="AWG30142.1"/>
    </source>
</evidence>
<dbReference type="SUPFAM" id="SSF48452">
    <property type="entry name" value="TPR-like"/>
    <property type="match status" value="1"/>
</dbReference>
<organism evidence="4 5">
    <name type="scientific">Burkholderia cenocepacia</name>
    <dbReference type="NCBI Taxonomy" id="95486"/>
    <lineage>
        <taxon>Bacteria</taxon>
        <taxon>Pseudomonadati</taxon>
        <taxon>Pseudomonadota</taxon>
        <taxon>Betaproteobacteria</taxon>
        <taxon>Burkholderiales</taxon>
        <taxon>Burkholderiaceae</taxon>
        <taxon>Burkholderia</taxon>
        <taxon>Burkholderia cepacia complex</taxon>
    </lineage>
</organism>
<feature type="domain" description="PelB C-terminal" evidence="3">
    <location>
        <begin position="1154"/>
        <end position="1460"/>
    </location>
</feature>
<evidence type="ECO:0000259" key="3">
    <source>
        <dbReference type="Pfam" id="PF24604"/>
    </source>
</evidence>
<dbReference type="Gene3D" id="1.25.40.10">
    <property type="entry name" value="Tetratricopeptide repeat domain"/>
    <property type="match status" value="1"/>
</dbReference>
<proteinExistence type="predicted"/>
<feature type="region of interest" description="Disordered" evidence="1">
    <location>
        <begin position="1"/>
        <end position="87"/>
    </location>
</feature>
<gene>
    <name evidence="4" type="ORF">B9Z07_14600</name>
</gene>
<feature type="compositionally biased region" description="Polar residues" evidence="1">
    <location>
        <begin position="71"/>
        <end position="86"/>
    </location>
</feature>
<keyword evidence="2" id="KW-1133">Transmembrane helix</keyword>
<dbReference type="Proteomes" id="UP000244809">
    <property type="component" value="Chromosome 2"/>
</dbReference>
<evidence type="ECO:0000256" key="2">
    <source>
        <dbReference type="SAM" id="Phobius"/>
    </source>
</evidence>
<keyword evidence="2" id="KW-0812">Transmembrane</keyword>
<feature type="transmembrane region" description="Helical" evidence="2">
    <location>
        <begin position="92"/>
        <end position="113"/>
    </location>
</feature>
<evidence type="ECO:0000256" key="1">
    <source>
        <dbReference type="SAM" id="MobiDB-lite"/>
    </source>
</evidence>
<dbReference type="InterPro" id="IPR011990">
    <property type="entry name" value="TPR-like_helical_dom_sf"/>
</dbReference>
<feature type="compositionally biased region" description="Basic residues" evidence="1">
    <location>
        <begin position="1"/>
        <end position="10"/>
    </location>
</feature>
<dbReference type="EMBL" id="CP021068">
    <property type="protein sequence ID" value="AWG30142.1"/>
    <property type="molecule type" value="Genomic_DNA"/>
</dbReference>
<accession>A0AAD0N9R7</accession>
<protein>
    <recommendedName>
        <fullName evidence="3">PelB C-terminal domain-containing protein</fullName>
    </recommendedName>
</protein>
<evidence type="ECO:0000313" key="5">
    <source>
        <dbReference type="Proteomes" id="UP000244809"/>
    </source>
</evidence>
<feature type="compositionally biased region" description="Low complexity" evidence="1">
    <location>
        <begin position="27"/>
        <end position="46"/>
    </location>
</feature>
<sequence>MARAGHRTSRKRTDSSGTSIEPPTGCRSSSAATTSRSSSSPTRSGAVCASPADRSTLGATERRFVSKRRPTSVSRCATSRSRSRVTGNRPRIAPPWLVLVLAGVVLLAGYAVAPHDGLRERMAAVGGPSDLSAAYLEAWVKVRPRDEVLLAMLGEQYVSLGRLADAGRVVQRMDEAASPPLRQAAMKLRLAIAQQRTNEMQADDPRRSAALAALRLQLSDAAALDWSDRDLEWFAQSAASVGAPALALRFYVRLARRDTAHRDTWDGYVSRYALQIGDYKEAADSWFRRQQNATTLGARRRCFIAGIRVLQAGNLTADAIAVAQSQNDAFIDDQPTLVALLDLARAAQRPDLIERYAKALARRAGIGGIAYRSRRAGRVLAMPAVHWSGSTPQTYAYLDGPMVWGRARRGSVALQLRAGRGGHGLFIDAAQAQVTARTQPRMHIVKVALRRRDAMMRLAVATHVSKHAAAVQLPSPPAADGADIADLLYQSFLESADPANAQKVALAQLAKESHSALWRKRLAQVAEWNGSSQLALKSWLDYARQTGDPVGWRNVRRIAPMLDDDDAYLAALLQAARATPDDLKLVDSITATYERLGRPDDAIAFLDGLPHGREANALDERAGALAERAGHDDEALVIYRRLQRREPRNPRYALHTANVLYRDGDYAGALDVMTNASRYAQDGEVAFWRNYGELARLLQRDDAAHDAYRHLLASDAATPDDLADMSYFYDAYPIDAGRISALRYRRDHTVRALQQAVYYYTAAGAMERIDALLASLTPQEREAAEASPGFLGVRAEYERQAGRPLDALRDLRHAVDLPGASADLNAALLWTLVDYGTDAELRAALNRWRNKASADAPLWGPYAAAELRLNRPVDALEYLRRQAVMMSHDPLWLLTYADAQEMAGRPDLAWSIRRKVWLQIGAFGRTQARQTPQERDAPSSLPRRTTQEPQAAQPVQRGVPVRTSQDIETRLELRSRGVDLAAQYSSADHSVALLDALLKDGSATADFVSERRTLLGDARGLSPLESSAWGSTKSMHDMLEKDRRAYAAVAQEVAITWALSHEANPLAKRWLALQAANLFARPASAQLTVALADGDIGTMERLLDQGVRLPRYDRIDAAVAVDRPGQAQALAFDGLDGAPDDSEMHRRLVETALAWPQSLDASMTTYAERPLDYSEQTIAASRKIAGHYLIGMTATLDLQRSTDASQLVNVPSADRSLIFHARWQTRDDAFTMRAGRREGLDAFYTIGLGVEFGRNGPLQFGMRAGHDQVADELPTLRIGGMKDNLIADGSWQANERVTVSGSVEMDRFYSQARTYLGSGVLSTAQVSYRIRTAYPDYTIRVVGTHGDYGAGGRADALISSLLPAASRSASAGNFMPATYTQYGLFAGFGTDLRERYTHRWRPFLEVGVVHDSIQGGGAAIDAGMAGSVFGGDHAALFIQHQRVSRLGTPVTVVGAQYRWFY</sequence>
<dbReference type="Pfam" id="PF13429">
    <property type="entry name" value="TPR_15"/>
    <property type="match status" value="1"/>
</dbReference>
<feature type="region of interest" description="Disordered" evidence="1">
    <location>
        <begin position="927"/>
        <end position="964"/>
    </location>
</feature>
<name>A0AAD0N9R7_9BURK</name>
<dbReference type="Pfam" id="PF24604">
    <property type="entry name" value="B-barrel_PelB_C"/>
    <property type="match status" value="1"/>
</dbReference>
<reference evidence="4 5" key="1">
    <citation type="submission" date="2017-04" db="EMBL/GenBank/DDBJ databases">
        <title>Complete genome sequence of Burkholderia cenocepacia PC184 Midwest clone.</title>
        <authorList>
            <person name="Mulks M.H."/>
            <person name="Cooper V.S."/>
        </authorList>
    </citation>
    <scope>NUCLEOTIDE SEQUENCE [LARGE SCALE GENOMIC DNA]</scope>
    <source>
        <strain evidence="4 5">PC184 Mulks</strain>
    </source>
</reference>
<dbReference type="InterPro" id="IPR057306">
    <property type="entry name" value="B-barrel_PelB_C"/>
</dbReference>
<keyword evidence="2" id="KW-0472">Membrane</keyword>